<dbReference type="eggNOG" id="COG1357">
    <property type="taxonomic scope" value="Bacteria"/>
</dbReference>
<dbReference type="InterPro" id="IPR052949">
    <property type="entry name" value="PA_immunity-related"/>
</dbReference>
<evidence type="ECO:0000313" key="2">
    <source>
        <dbReference type="Proteomes" id="UP000018004"/>
    </source>
</evidence>
<accession>V6SIX7</accession>
<dbReference type="Proteomes" id="UP000018004">
    <property type="component" value="Unassembled WGS sequence"/>
</dbReference>
<gene>
    <name evidence="1" type="ORF">FLJC2902T_25220</name>
</gene>
<dbReference type="Pfam" id="PF13576">
    <property type="entry name" value="Pentapeptide_3"/>
    <property type="match status" value="1"/>
</dbReference>
<evidence type="ECO:0008006" key="3">
    <source>
        <dbReference type="Google" id="ProtNLM"/>
    </source>
</evidence>
<dbReference type="EMBL" id="AVGG01000018">
    <property type="protein sequence ID" value="ESU26551.1"/>
    <property type="molecule type" value="Genomic_DNA"/>
</dbReference>
<dbReference type="PANTHER" id="PTHR42999:SF1">
    <property type="entry name" value="PENTAPEPTIDE REPEAT-CONTAINING PROTEIN"/>
    <property type="match status" value="1"/>
</dbReference>
<sequence>MNADFIFDKEYKNNIFAEYEIKFKEFENCTFNHCDFTLCNFLGTVFIDCTFYHCNFKEAQVGHVGMRNAIFNDCNFTSVNFAMTDQILHEFHFNNCLLDYAQFYALKLKRINFTNCSLVSADFMKTDLTEALFDNCNLRMAVFTEANCEKTDFYTSYDFTIDPEKTKLKKAIFSSEGTKGLLTKYNLVIKD</sequence>
<dbReference type="SUPFAM" id="SSF141571">
    <property type="entry name" value="Pentapeptide repeat-like"/>
    <property type="match status" value="1"/>
</dbReference>
<dbReference type="InterPro" id="IPR001646">
    <property type="entry name" value="5peptide_repeat"/>
</dbReference>
<dbReference type="OrthoDB" id="67652at2"/>
<evidence type="ECO:0000313" key="1">
    <source>
        <dbReference type="EMBL" id="ESU26551.1"/>
    </source>
</evidence>
<dbReference type="AlphaFoldDB" id="V6SIX7"/>
<proteinExistence type="predicted"/>
<name>V6SIX7_9FLAO</name>
<comment type="caution">
    <text evidence="1">The sequence shown here is derived from an EMBL/GenBank/DDBJ whole genome shotgun (WGS) entry which is preliminary data.</text>
</comment>
<dbReference type="STRING" id="1341181.FLJC2902T_25220"/>
<dbReference type="PATRIC" id="fig|1341181.4.peg.2483"/>
<dbReference type="Pfam" id="PF13599">
    <property type="entry name" value="Pentapeptide_4"/>
    <property type="match status" value="1"/>
</dbReference>
<protein>
    <recommendedName>
        <fullName evidence="3">Pentapeptide repeat-containing protein</fullName>
    </recommendedName>
</protein>
<keyword evidence="2" id="KW-1185">Reference proteome</keyword>
<organism evidence="1 2">
    <name type="scientific">Flavobacterium limnosediminis JC2902</name>
    <dbReference type="NCBI Taxonomy" id="1341181"/>
    <lineage>
        <taxon>Bacteria</taxon>
        <taxon>Pseudomonadati</taxon>
        <taxon>Bacteroidota</taxon>
        <taxon>Flavobacteriia</taxon>
        <taxon>Flavobacteriales</taxon>
        <taxon>Flavobacteriaceae</taxon>
        <taxon>Flavobacterium</taxon>
    </lineage>
</organism>
<dbReference type="Gene3D" id="2.160.20.80">
    <property type="entry name" value="E3 ubiquitin-protein ligase SopA"/>
    <property type="match status" value="1"/>
</dbReference>
<dbReference type="PANTHER" id="PTHR42999">
    <property type="entry name" value="ANTIBIOTIC RESISTANCE PROTEIN MCBG"/>
    <property type="match status" value="1"/>
</dbReference>
<reference evidence="1 2" key="1">
    <citation type="submission" date="2013-08" db="EMBL/GenBank/DDBJ databases">
        <title>Flavobacterium limnosediminis JC2902 genome sequencing.</title>
        <authorList>
            <person name="Lee K."/>
            <person name="Yi H."/>
            <person name="Park S."/>
            <person name="Chun J."/>
        </authorList>
    </citation>
    <scope>NUCLEOTIDE SEQUENCE [LARGE SCALE GENOMIC DNA]</scope>
    <source>
        <strain evidence="1 2">JC2902</strain>
    </source>
</reference>
<dbReference type="RefSeq" id="WP_023580084.1">
    <property type="nucleotide sequence ID" value="NZ_AVGG01000018.1"/>
</dbReference>